<dbReference type="Proteomes" id="UP000836841">
    <property type="component" value="Chromosome 7"/>
</dbReference>
<feature type="compositionally biased region" description="Polar residues" evidence="1">
    <location>
        <begin position="187"/>
        <end position="203"/>
    </location>
</feature>
<gene>
    <name evidence="3" type="ORF">TAV2_LOCUS23413</name>
</gene>
<protein>
    <recommendedName>
        <fullName evidence="2">NYN domain-containing protein</fullName>
    </recommendedName>
</protein>
<dbReference type="InterPro" id="IPR024768">
    <property type="entry name" value="Marf1"/>
</dbReference>
<dbReference type="CDD" id="cd10910">
    <property type="entry name" value="PIN_limkain_b1_N_like"/>
    <property type="match status" value="1"/>
</dbReference>
<keyword evidence="4" id="KW-1185">Reference proteome</keyword>
<accession>A0AAU9T9Z2</accession>
<feature type="region of interest" description="Disordered" evidence="1">
    <location>
        <begin position="160"/>
        <end position="234"/>
    </location>
</feature>
<organism evidence="3 4">
    <name type="scientific">Thlaspi arvense</name>
    <name type="common">Field penny-cress</name>
    <dbReference type="NCBI Taxonomy" id="13288"/>
    <lineage>
        <taxon>Eukaryota</taxon>
        <taxon>Viridiplantae</taxon>
        <taxon>Streptophyta</taxon>
        <taxon>Embryophyta</taxon>
        <taxon>Tracheophyta</taxon>
        <taxon>Spermatophyta</taxon>
        <taxon>Magnoliopsida</taxon>
        <taxon>eudicotyledons</taxon>
        <taxon>Gunneridae</taxon>
        <taxon>Pentapetalae</taxon>
        <taxon>rosids</taxon>
        <taxon>malvids</taxon>
        <taxon>Brassicales</taxon>
        <taxon>Brassicaceae</taxon>
        <taxon>Thlaspideae</taxon>
        <taxon>Thlaspi</taxon>
    </lineage>
</organism>
<reference evidence="3 4" key="1">
    <citation type="submission" date="2022-03" db="EMBL/GenBank/DDBJ databases">
        <authorList>
            <person name="Nunn A."/>
            <person name="Chopra R."/>
            <person name="Nunn A."/>
            <person name="Contreras Garrido A."/>
        </authorList>
    </citation>
    <scope>NUCLEOTIDE SEQUENCE [LARGE SCALE GENOMIC DNA]</scope>
</reference>
<evidence type="ECO:0000259" key="2">
    <source>
        <dbReference type="Pfam" id="PF01936"/>
    </source>
</evidence>
<dbReference type="Pfam" id="PF01936">
    <property type="entry name" value="NYN"/>
    <property type="match status" value="1"/>
</dbReference>
<dbReference type="GO" id="GO:0005777">
    <property type="term" value="C:peroxisome"/>
    <property type="evidence" value="ECO:0007669"/>
    <property type="project" value="InterPro"/>
</dbReference>
<feature type="compositionally biased region" description="Low complexity" evidence="1">
    <location>
        <begin position="176"/>
        <end position="186"/>
    </location>
</feature>
<dbReference type="AlphaFoldDB" id="A0AAU9T9Z2"/>
<evidence type="ECO:0000313" key="3">
    <source>
        <dbReference type="EMBL" id="CAH2080179.1"/>
    </source>
</evidence>
<sequence length="234" mass="26022">MSNKFSTAETGILWDIEGCPIPNGLCPGSIRRNIKLALENMGYHGEISSITVYYDTNLNPDDFESVGIKLVRTSAIDRFAKGRWIFLDVSDWRGSHKPSNLMVILRDYNYYVVKTICSTDSSEVNILLGLAQPEKASEELLGKAISVWLWTSLLGGGSPIKDQSGRNSQQQRLDDSTSVSGGSSTTLNQQLQKPSSTRNQTLAQKKIRKPKVRTESRSNKMIWKPKVQAGSRPN</sequence>
<evidence type="ECO:0000313" key="4">
    <source>
        <dbReference type="Proteomes" id="UP000836841"/>
    </source>
</evidence>
<evidence type="ECO:0000256" key="1">
    <source>
        <dbReference type="SAM" id="MobiDB-lite"/>
    </source>
</evidence>
<name>A0AAU9T9Z2_THLAR</name>
<dbReference type="GO" id="GO:0010468">
    <property type="term" value="P:regulation of gene expression"/>
    <property type="evidence" value="ECO:0007669"/>
    <property type="project" value="InterPro"/>
</dbReference>
<dbReference type="PANTHER" id="PTHR14379">
    <property type="entry name" value="LIMKAIN B LKAP"/>
    <property type="match status" value="1"/>
</dbReference>
<proteinExistence type="predicted"/>
<dbReference type="GO" id="GO:0004540">
    <property type="term" value="F:RNA nuclease activity"/>
    <property type="evidence" value="ECO:0007669"/>
    <property type="project" value="InterPro"/>
</dbReference>
<dbReference type="InterPro" id="IPR021139">
    <property type="entry name" value="NYN"/>
</dbReference>
<dbReference type="EMBL" id="OU466863">
    <property type="protein sequence ID" value="CAH2080179.1"/>
    <property type="molecule type" value="Genomic_DNA"/>
</dbReference>
<feature type="domain" description="NYN" evidence="2">
    <location>
        <begin position="10"/>
        <end position="141"/>
    </location>
</feature>
<dbReference type="PANTHER" id="PTHR14379:SF7">
    <property type="entry name" value="ENDONUCLEASE OR GLYCOSYL HYDROLASE-RELATED"/>
    <property type="match status" value="1"/>
</dbReference>